<sequence length="90" mass="9261">MSSAQPCIHCHQVTGRPIMVASVEQNSGAGWAGYACPAHAHHYRTAGDLAAALAGHRQVCSHCHLTGADCPTAAALREAHEHAAAAGAER</sequence>
<dbReference type="AlphaFoldDB" id="A0A1I1Q6B8"/>
<dbReference type="RefSeq" id="WP_093839980.1">
    <property type="nucleotide sequence ID" value="NZ_FOLM01000010.1"/>
</dbReference>
<gene>
    <name evidence="1" type="ORF">SAMN05421773_110142</name>
</gene>
<dbReference type="Proteomes" id="UP000199207">
    <property type="component" value="Unassembled WGS sequence"/>
</dbReference>
<name>A0A1I1Q6B8_9ACTN</name>
<proteinExistence type="predicted"/>
<organism evidence="1 2">
    <name type="scientific">Streptomyces aidingensis</name>
    <dbReference type="NCBI Taxonomy" id="910347"/>
    <lineage>
        <taxon>Bacteria</taxon>
        <taxon>Bacillati</taxon>
        <taxon>Actinomycetota</taxon>
        <taxon>Actinomycetes</taxon>
        <taxon>Kitasatosporales</taxon>
        <taxon>Streptomycetaceae</taxon>
        <taxon>Streptomyces</taxon>
    </lineage>
</organism>
<keyword evidence="2" id="KW-1185">Reference proteome</keyword>
<dbReference type="STRING" id="910347.SAMN05421773_110142"/>
<reference evidence="1 2" key="1">
    <citation type="submission" date="2016-10" db="EMBL/GenBank/DDBJ databases">
        <authorList>
            <person name="de Groot N.N."/>
        </authorList>
    </citation>
    <scope>NUCLEOTIDE SEQUENCE [LARGE SCALE GENOMIC DNA]</scope>
    <source>
        <strain evidence="1 2">CGMCC 4.5739</strain>
    </source>
</reference>
<evidence type="ECO:0000313" key="1">
    <source>
        <dbReference type="EMBL" id="SFD14763.1"/>
    </source>
</evidence>
<evidence type="ECO:0000313" key="2">
    <source>
        <dbReference type="Proteomes" id="UP000199207"/>
    </source>
</evidence>
<accession>A0A1I1Q6B8</accession>
<protein>
    <submittedName>
        <fullName evidence="1">Uncharacterized protein</fullName>
    </submittedName>
</protein>
<dbReference type="OrthoDB" id="4211826at2"/>
<dbReference type="EMBL" id="FOLM01000010">
    <property type="protein sequence ID" value="SFD14763.1"/>
    <property type="molecule type" value="Genomic_DNA"/>
</dbReference>